<dbReference type="PANTHER" id="PTHR43463:SF1">
    <property type="entry name" value="NICOTINATE-NUCLEOTIDE--DIMETHYLBENZIMIDAZOLE PHOSPHORIBOSYLTRANSFERASE"/>
    <property type="match status" value="1"/>
</dbReference>
<dbReference type="RefSeq" id="WP_165901991.1">
    <property type="nucleotide sequence ID" value="NZ_SLZR01000028.1"/>
</dbReference>
<organism evidence="10 11">
    <name type="scientific">Reinekea marinisedimentorum</name>
    <dbReference type="NCBI Taxonomy" id="230495"/>
    <lineage>
        <taxon>Bacteria</taxon>
        <taxon>Pseudomonadati</taxon>
        <taxon>Pseudomonadota</taxon>
        <taxon>Gammaproteobacteria</taxon>
        <taxon>Oceanospirillales</taxon>
        <taxon>Saccharospirillaceae</taxon>
        <taxon>Reinekea</taxon>
    </lineage>
</organism>
<dbReference type="InterPro" id="IPR023195">
    <property type="entry name" value="Nict_dMeBzImd_PRibTrfase_N"/>
</dbReference>
<dbReference type="GO" id="GO:0009236">
    <property type="term" value="P:cobalamin biosynthetic process"/>
    <property type="evidence" value="ECO:0007669"/>
    <property type="project" value="UniProtKB-KW"/>
</dbReference>
<comment type="similarity">
    <text evidence="2">Belongs to the CobT family.</text>
</comment>
<evidence type="ECO:0000256" key="6">
    <source>
        <dbReference type="ARBA" id="ARBA00022676"/>
    </source>
</evidence>
<dbReference type="Gene3D" id="1.10.1610.10">
    <property type="match status" value="1"/>
</dbReference>
<comment type="pathway">
    <text evidence="1">Nucleoside biosynthesis; alpha-ribazole biosynthesis; alpha-ribazole from 5,6-dimethylbenzimidazole: step 1/2.</text>
</comment>
<dbReference type="EC" id="2.4.2.21" evidence="3"/>
<evidence type="ECO:0000256" key="8">
    <source>
        <dbReference type="ARBA" id="ARBA00030686"/>
    </source>
</evidence>
<keyword evidence="6 10" id="KW-0328">Glycosyltransferase</keyword>
<evidence type="ECO:0000256" key="7">
    <source>
        <dbReference type="ARBA" id="ARBA00022679"/>
    </source>
</evidence>
<accession>A0A4R3HS11</accession>
<comment type="catalytic activity">
    <reaction evidence="9">
        <text>5,6-dimethylbenzimidazole + nicotinate beta-D-ribonucleotide = alpha-ribazole 5'-phosphate + nicotinate + H(+)</text>
        <dbReference type="Rhea" id="RHEA:11196"/>
        <dbReference type="ChEBI" id="CHEBI:15378"/>
        <dbReference type="ChEBI" id="CHEBI:15890"/>
        <dbReference type="ChEBI" id="CHEBI:32544"/>
        <dbReference type="ChEBI" id="CHEBI:57502"/>
        <dbReference type="ChEBI" id="CHEBI:57918"/>
        <dbReference type="EC" id="2.4.2.21"/>
    </reaction>
</comment>
<evidence type="ECO:0000256" key="1">
    <source>
        <dbReference type="ARBA" id="ARBA00005049"/>
    </source>
</evidence>
<keyword evidence="5" id="KW-0169">Cobalamin biosynthesis</keyword>
<dbReference type="Gene3D" id="3.40.50.10210">
    <property type="match status" value="1"/>
</dbReference>
<dbReference type="InterPro" id="IPR036087">
    <property type="entry name" value="Nict_dMeBzImd_PRibTrfase_sf"/>
</dbReference>
<dbReference type="GO" id="GO:0008939">
    <property type="term" value="F:nicotinate-nucleotide-dimethylbenzimidazole phosphoribosyltransferase activity"/>
    <property type="evidence" value="ECO:0007669"/>
    <property type="project" value="UniProtKB-EC"/>
</dbReference>
<keyword evidence="7 10" id="KW-0808">Transferase</keyword>
<protein>
    <recommendedName>
        <fullName evidence="4">Nicotinate-nucleotide--dimethylbenzimidazole phosphoribosyltransferase</fullName>
        <ecNumber evidence="3">2.4.2.21</ecNumber>
    </recommendedName>
    <alternativeName>
        <fullName evidence="8">N(1)-alpha-phosphoribosyltransferase</fullName>
    </alternativeName>
</protein>
<dbReference type="UniPathway" id="UPA00061">
    <property type="reaction ID" value="UER00516"/>
</dbReference>
<sequence>MPVTFNIKPTELTHAQRLESQLNCVGLSTQAFGLLGNVVRRMASVQRSTHIELQQLRHLVFCSDHGVFENYAGEQSASGNSQLQVRKLLSGQAPLANMCTLHNIEMSIIDCGLCCDEMTPRRLFTVNKIAHGCRDFSTVAAMTEAQLEAAVHLGVEQASLKLAEGARVLSFAAIGQGHTLSAAAITMALLKISAKEVIANHNHHEPGIIDDKINILTQALQLHSDQLTDAWQIVRHLGGFETATIMGAMLVTAELGGTFLVDGFACSAALLALHSLYPNIVDYAIFTHQSAYGGQQIIMKHLNQRPLLNLSLSSGEGSGSVLAWPLITSVVTSLQDSIAHSD</sequence>
<keyword evidence="11" id="KW-1185">Reference proteome</keyword>
<evidence type="ECO:0000256" key="3">
    <source>
        <dbReference type="ARBA" id="ARBA00011991"/>
    </source>
</evidence>
<dbReference type="AlphaFoldDB" id="A0A4R3HS11"/>
<evidence type="ECO:0000256" key="9">
    <source>
        <dbReference type="ARBA" id="ARBA00047340"/>
    </source>
</evidence>
<comment type="caution">
    <text evidence="10">The sequence shown here is derived from an EMBL/GenBank/DDBJ whole genome shotgun (WGS) entry which is preliminary data.</text>
</comment>
<dbReference type="InterPro" id="IPR003200">
    <property type="entry name" value="Nict_dMeBzImd_PRibTrfase"/>
</dbReference>
<evidence type="ECO:0000313" key="11">
    <source>
        <dbReference type="Proteomes" id="UP000295793"/>
    </source>
</evidence>
<dbReference type="Proteomes" id="UP000295793">
    <property type="component" value="Unassembled WGS sequence"/>
</dbReference>
<gene>
    <name evidence="10" type="ORF">BCF53_12815</name>
</gene>
<evidence type="ECO:0000256" key="5">
    <source>
        <dbReference type="ARBA" id="ARBA00022573"/>
    </source>
</evidence>
<proteinExistence type="inferred from homology"/>
<dbReference type="EMBL" id="SLZR01000028">
    <property type="protein sequence ID" value="TCS35926.1"/>
    <property type="molecule type" value="Genomic_DNA"/>
</dbReference>
<evidence type="ECO:0000313" key="10">
    <source>
        <dbReference type="EMBL" id="TCS35926.1"/>
    </source>
</evidence>
<dbReference type="CDD" id="cd02439">
    <property type="entry name" value="DMB-PRT_CobT"/>
    <property type="match status" value="1"/>
</dbReference>
<dbReference type="PANTHER" id="PTHR43463">
    <property type="entry name" value="NICOTINATE-NUCLEOTIDE--DIMETHYLBENZIMIDAZOLE PHOSPHORIBOSYLTRANSFERASE"/>
    <property type="match status" value="1"/>
</dbReference>
<evidence type="ECO:0000256" key="2">
    <source>
        <dbReference type="ARBA" id="ARBA00007110"/>
    </source>
</evidence>
<name>A0A4R3HS11_9GAMM</name>
<dbReference type="Pfam" id="PF02277">
    <property type="entry name" value="DBI_PRT"/>
    <property type="match status" value="1"/>
</dbReference>
<evidence type="ECO:0000256" key="4">
    <source>
        <dbReference type="ARBA" id="ARBA00015486"/>
    </source>
</evidence>
<dbReference type="SUPFAM" id="SSF52733">
    <property type="entry name" value="Nicotinate mononucleotide:5,6-dimethylbenzimidazole phosphoribosyltransferase (CobT)"/>
    <property type="match status" value="1"/>
</dbReference>
<reference evidence="10 11" key="1">
    <citation type="submission" date="2019-03" db="EMBL/GenBank/DDBJ databases">
        <title>Genomic Encyclopedia of Archaeal and Bacterial Type Strains, Phase II (KMG-II): from individual species to whole genera.</title>
        <authorList>
            <person name="Goeker M."/>
        </authorList>
    </citation>
    <scope>NUCLEOTIDE SEQUENCE [LARGE SCALE GENOMIC DNA]</scope>
    <source>
        <strain evidence="10 11">DSM 15388</strain>
    </source>
</reference>